<gene>
    <name evidence="2" type="ORF">QNI22_01835</name>
</gene>
<dbReference type="Gene3D" id="2.40.50.870">
    <property type="entry name" value="Protein of unknown function (DUF3299)"/>
    <property type="match status" value="1"/>
</dbReference>
<feature type="signal peptide" evidence="1">
    <location>
        <begin position="1"/>
        <end position="19"/>
    </location>
</feature>
<proteinExistence type="predicted"/>
<dbReference type="AlphaFoldDB" id="A0AAE3QWI8"/>
<feature type="chain" id="PRO_5042149884" description="DUF3299 domain-containing protein" evidence="1">
    <location>
        <begin position="20"/>
        <end position="146"/>
    </location>
</feature>
<keyword evidence="3" id="KW-1185">Reference proteome</keyword>
<accession>A0AAE3QWI8</accession>
<sequence length="146" mass="16514">MHKSILLLIFISICSLLQAQNKQNNTSISSETWKILSDVKFRLRDDYYTPQFGDRVKALQGKSVEITGYIYPFEQTRWSKHFALSSLPLNACFFCGVGGPETVVEVEAQSPVKQSESPAKIRGILILNSQDPEKMIYIIRNAVVTE</sequence>
<dbReference type="Proteomes" id="UP001232063">
    <property type="component" value="Unassembled WGS sequence"/>
</dbReference>
<name>A0AAE3QWI8_9BACT</name>
<comment type="caution">
    <text evidence="2">The sequence shown here is derived from an EMBL/GenBank/DDBJ whole genome shotgun (WGS) entry which is preliminary data.</text>
</comment>
<dbReference type="EMBL" id="JASJOU010000001">
    <property type="protein sequence ID" value="MDJ1499364.1"/>
    <property type="molecule type" value="Genomic_DNA"/>
</dbReference>
<protein>
    <recommendedName>
        <fullName evidence="4">DUF3299 domain-containing protein</fullName>
    </recommendedName>
</protein>
<evidence type="ECO:0008006" key="4">
    <source>
        <dbReference type="Google" id="ProtNLM"/>
    </source>
</evidence>
<evidence type="ECO:0000256" key="1">
    <source>
        <dbReference type="SAM" id="SignalP"/>
    </source>
</evidence>
<evidence type="ECO:0000313" key="2">
    <source>
        <dbReference type="EMBL" id="MDJ1499364.1"/>
    </source>
</evidence>
<reference evidence="2" key="1">
    <citation type="submission" date="2023-05" db="EMBL/GenBank/DDBJ databases">
        <authorList>
            <person name="Zhang X."/>
        </authorList>
    </citation>
    <scope>NUCLEOTIDE SEQUENCE</scope>
    <source>
        <strain evidence="2">BD1B2-1</strain>
    </source>
</reference>
<organism evidence="2 3">
    <name type="scientific">Xanthocytophaga agilis</name>
    <dbReference type="NCBI Taxonomy" id="3048010"/>
    <lineage>
        <taxon>Bacteria</taxon>
        <taxon>Pseudomonadati</taxon>
        <taxon>Bacteroidota</taxon>
        <taxon>Cytophagia</taxon>
        <taxon>Cytophagales</taxon>
        <taxon>Rhodocytophagaceae</taxon>
        <taxon>Xanthocytophaga</taxon>
    </lineage>
</organism>
<evidence type="ECO:0000313" key="3">
    <source>
        <dbReference type="Proteomes" id="UP001232063"/>
    </source>
</evidence>
<keyword evidence="1" id="KW-0732">Signal</keyword>
<dbReference type="RefSeq" id="WP_314508889.1">
    <property type="nucleotide sequence ID" value="NZ_JASJOU010000001.1"/>
</dbReference>